<name>Q1N5K4_9GAMM</name>
<dbReference type="InterPro" id="IPR045795">
    <property type="entry name" value="SLT_4"/>
</dbReference>
<keyword evidence="4" id="KW-1185">Reference proteome</keyword>
<dbReference type="CDD" id="cd00442">
    <property type="entry name" value="Lyz-like"/>
    <property type="match status" value="1"/>
</dbReference>
<evidence type="ECO:0000259" key="2">
    <source>
        <dbReference type="Pfam" id="PF19489"/>
    </source>
</evidence>
<dbReference type="InterPro" id="IPR023346">
    <property type="entry name" value="Lysozyme-like_dom_sf"/>
</dbReference>
<dbReference type="PROSITE" id="PS51257">
    <property type="entry name" value="PROKAR_LIPOPROTEIN"/>
    <property type="match status" value="1"/>
</dbReference>
<feature type="chain" id="PRO_5004194864" evidence="1">
    <location>
        <begin position="24"/>
        <end position="217"/>
    </location>
</feature>
<accession>Q1N5K4</accession>
<feature type="signal peptide" evidence="1">
    <location>
        <begin position="1"/>
        <end position="23"/>
    </location>
</feature>
<evidence type="ECO:0000313" key="3">
    <source>
        <dbReference type="EMBL" id="EAT13938.1"/>
    </source>
</evidence>
<dbReference type="AlphaFoldDB" id="Q1N5K4"/>
<dbReference type="Gene3D" id="1.10.530.10">
    <property type="match status" value="1"/>
</dbReference>
<reference evidence="3 4" key="1">
    <citation type="submission" date="2006-03" db="EMBL/GenBank/DDBJ databases">
        <authorList>
            <person name="Pinhassi J."/>
            <person name="Pedros-Alio C."/>
            <person name="Ferriera S."/>
            <person name="Johnson J."/>
            <person name="Kravitz S."/>
            <person name="Halpern A."/>
            <person name="Remington K."/>
            <person name="Beeson K."/>
            <person name="Tran B."/>
            <person name="Rogers Y.-H."/>
            <person name="Friedman R."/>
            <person name="Venter J.C."/>
        </authorList>
    </citation>
    <scope>NUCLEOTIDE SEQUENCE [LARGE SCALE GENOMIC DNA]</scope>
    <source>
        <strain evidence="3 4">RED65</strain>
    </source>
</reference>
<protein>
    <submittedName>
        <fullName evidence="3">Putative lipoprotein</fullName>
    </submittedName>
</protein>
<gene>
    <name evidence="3" type="ORF">RED65_11109</name>
</gene>
<dbReference type="RefSeq" id="WP_007017356.1">
    <property type="nucleotide sequence ID" value="NZ_CH724113.1"/>
</dbReference>
<dbReference type="SUPFAM" id="SSF53955">
    <property type="entry name" value="Lysozyme-like"/>
    <property type="match status" value="1"/>
</dbReference>
<feature type="domain" description="Transglycosylase SLT" evidence="2">
    <location>
        <begin position="10"/>
        <end position="191"/>
    </location>
</feature>
<evidence type="ECO:0000256" key="1">
    <source>
        <dbReference type="SAM" id="SignalP"/>
    </source>
</evidence>
<keyword evidence="1" id="KW-0732">Signal</keyword>
<comment type="caution">
    <text evidence="3">The sequence shown here is derived from an EMBL/GenBank/DDBJ whole genome shotgun (WGS) entry which is preliminary data.</text>
</comment>
<proteinExistence type="predicted"/>
<dbReference type="EMBL" id="AAQH01000001">
    <property type="protein sequence ID" value="EAT13938.1"/>
    <property type="molecule type" value="Genomic_DNA"/>
</dbReference>
<dbReference type="Proteomes" id="UP000004263">
    <property type="component" value="Unassembled WGS sequence"/>
</dbReference>
<keyword evidence="3" id="KW-0449">Lipoprotein</keyword>
<dbReference type="Pfam" id="PF19489">
    <property type="entry name" value="SLT_4"/>
    <property type="match status" value="1"/>
</dbReference>
<dbReference type="STRING" id="207949.RED65_11109"/>
<dbReference type="HOGENOM" id="CLU_094963_0_0_6"/>
<dbReference type="OrthoDB" id="9789144at2"/>
<evidence type="ECO:0000313" key="4">
    <source>
        <dbReference type="Proteomes" id="UP000004263"/>
    </source>
</evidence>
<sequence length="217" mass="25519">MALNLKLSTLGVVLLLLSACTTAPPKNINNVCHIYDEYYDWFLASDEVYKRWQVPQHVTMAFIHQESKFVGDARPPWQWFMWIIPLGRPSSAFGYAQALDGTWEEYMRQTGNWGADRDDFEDAVDFIGWYNHKSLIRNKINPHDAYSLYLAYHEGQGGFSRGTYKNKPWLLKVAKKVERRSRFYQQQLQGCRAELEDDRYWRSIFGKNETKSVDFHS</sequence>
<organism evidence="3 4">
    <name type="scientific">Bermanella marisrubri</name>
    <dbReference type="NCBI Taxonomy" id="207949"/>
    <lineage>
        <taxon>Bacteria</taxon>
        <taxon>Pseudomonadati</taxon>
        <taxon>Pseudomonadota</taxon>
        <taxon>Gammaproteobacteria</taxon>
        <taxon>Oceanospirillales</taxon>
        <taxon>Oceanospirillaceae</taxon>
        <taxon>Bermanella</taxon>
    </lineage>
</organism>